<organism evidence="1 2">
    <name type="scientific">Candidatus Nephthysia bennettiae</name>
    <dbReference type="NCBI Taxonomy" id="3127016"/>
    <lineage>
        <taxon>Bacteria</taxon>
        <taxon>Bacillati</taxon>
        <taxon>Candidatus Dormiibacterota</taxon>
        <taxon>Candidatus Dormibacteria</taxon>
        <taxon>Candidatus Dormibacterales</taxon>
        <taxon>Candidatus Dormibacteraceae</taxon>
        <taxon>Candidatus Nephthysia</taxon>
    </lineage>
</organism>
<comment type="caution">
    <text evidence="1">The sequence shown here is derived from an EMBL/GenBank/DDBJ whole genome shotgun (WGS) entry which is preliminary data.</text>
</comment>
<dbReference type="Proteomes" id="UP000612893">
    <property type="component" value="Unassembled WGS sequence"/>
</dbReference>
<protein>
    <submittedName>
        <fullName evidence="1">Thioredoxin family protein</fullName>
    </submittedName>
</protein>
<keyword evidence="2" id="KW-1185">Reference proteome</keyword>
<dbReference type="AlphaFoldDB" id="A0A934N2C0"/>
<sequence length="103" mass="11391">MKIRLQYFDGCHNWKLMEERLAHALVEAHVAGTEVVRERVESPEEAVRLGFRGSPTVLIDGKDPFASGRDSVGLTCRVYRTPNGADGAPSVEELRVALARWAA</sequence>
<evidence type="ECO:0000313" key="2">
    <source>
        <dbReference type="Proteomes" id="UP000612893"/>
    </source>
</evidence>
<name>A0A934N2C0_9BACT</name>
<dbReference type="EMBL" id="JAEKNR010000087">
    <property type="protein sequence ID" value="MBJ7597965.1"/>
    <property type="molecule type" value="Genomic_DNA"/>
</dbReference>
<evidence type="ECO:0000313" key="1">
    <source>
        <dbReference type="EMBL" id="MBJ7597965.1"/>
    </source>
</evidence>
<dbReference type="RefSeq" id="WP_338200626.1">
    <property type="nucleotide sequence ID" value="NZ_JAEKNR010000087.1"/>
</dbReference>
<reference evidence="1" key="1">
    <citation type="submission" date="2020-10" db="EMBL/GenBank/DDBJ databases">
        <title>Ca. Dormibacterota MAGs.</title>
        <authorList>
            <person name="Montgomery K."/>
        </authorList>
    </citation>
    <scope>NUCLEOTIDE SEQUENCE [LARGE SCALE GENOMIC DNA]</scope>
    <source>
        <strain evidence="1">SC8812_S17_10</strain>
    </source>
</reference>
<accession>A0A934N2C0</accession>
<gene>
    <name evidence="1" type="ORF">JF922_07745</name>
</gene>
<proteinExistence type="predicted"/>